<name>A0A6D2JBG7_9BRAS</name>
<gene>
    <name evidence="2" type="ORF">MERR_LOCUS26136</name>
</gene>
<keyword evidence="3" id="KW-1185">Reference proteome</keyword>
<organism evidence="2 3">
    <name type="scientific">Microthlaspi erraticum</name>
    <dbReference type="NCBI Taxonomy" id="1685480"/>
    <lineage>
        <taxon>Eukaryota</taxon>
        <taxon>Viridiplantae</taxon>
        <taxon>Streptophyta</taxon>
        <taxon>Embryophyta</taxon>
        <taxon>Tracheophyta</taxon>
        <taxon>Spermatophyta</taxon>
        <taxon>Magnoliopsida</taxon>
        <taxon>eudicotyledons</taxon>
        <taxon>Gunneridae</taxon>
        <taxon>Pentapetalae</taxon>
        <taxon>rosids</taxon>
        <taxon>malvids</taxon>
        <taxon>Brassicales</taxon>
        <taxon>Brassicaceae</taxon>
        <taxon>Coluteocarpeae</taxon>
        <taxon>Microthlaspi</taxon>
    </lineage>
</organism>
<evidence type="ECO:0000256" key="1">
    <source>
        <dbReference type="SAM" id="Phobius"/>
    </source>
</evidence>
<keyword evidence="1" id="KW-0812">Transmembrane</keyword>
<keyword evidence="1" id="KW-0472">Membrane</keyword>
<evidence type="ECO:0000313" key="3">
    <source>
        <dbReference type="Proteomes" id="UP000467841"/>
    </source>
</evidence>
<reference evidence="2" key="1">
    <citation type="submission" date="2020-01" db="EMBL/GenBank/DDBJ databases">
        <authorList>
            <person name="Mishra B."/>
        </authorList>
    </citation>
    <scope>NUCLEOTIDE SEQUENCE [LARGE SCALE GENOMIC DNA]</scope>
</reference>
<protein>
    <submittedName>
        <fullName evidence="2">Uncharacterized protein</fullName>
    </submittedName>
</protein>
<feature type="transmembrane region" description="Helical" evidence="1">
    <location>
        <begin position="47"/>
        <end position="64"/>
    </location>
</feature>
<evidence type="ECO:0000313" key="2">
    <source>
        <dbReference type="EMBL" id="CAA7038901.1"/>
    </source>
</evidence>
<comment type="caution">
    <text evidence="2">The sequence shown here is derived from an EMBL/GenBank/DDBJ whole genome shotgun (WGS) entry which is preliminary data.</text>
</comment>
<keyword evidence="1" id="KW-1133">Transmembrane helix</keyword>
<dbReference type="EMBL" id="CACVBM020001200">
    <property type="protein sequence ID" value="CAA7038901.1"/>
    <property type="molecule type" value="Genomic_DNA"/>
</dbReference>
<proteinExistence type="predicted"/>
<dbReference type="AlphaFoldDB" id="A0A6D2JBG7"/>
<dbReference type="Proteomes" id="UP000467841">
    <property type="component" value="Unassembled WGS sequence"/>
</dbReference>
<accession>A0A6D2JBG7</accession>
<sequence length="92" mass="10401">MSSVVYLMIRDDFSVLSFGFADQNVILWSPVKFGGLRSRRLGVGRELVLLVVTAMFLVIVYETPLKSPLNRHRLCGFGWLKQLSFIAILPNS</sequence>